<keyword evidence="5 6" id="KW-0472">Membrane</keyword>
<evidence type="ECO:0000256" key="5">
    <source>
        <dbReference type="ARBA" id="ARBA00023136"/>
    </source>
</evidence>
<organism evidence="7 8">
    <name type="scientific">Metabacillus bambusae</name>
    <dbReference type="NCBI Taxonomy" id="2795218"/>
    <lineage>
        <taxon>Bacteria</taxon>
        <taxon>Bacillati</taxon>
        <taxon>Bacillota</taxon>
        <taxon>Bacilli</taxon>
        <taxon>Bacillales</taxon>
        <taxon>Bacillaceae</taxon>
        <taxon>Metabacillus</taxon>
    </lineage>
</organism>
<protein>
    <submittedName>
        <fullName evidence="7">TerC family protein</fullName>
    </submittedName>
</protein>
<feature type="transmembrane region" description="Helical" evidence="6">
    <location>
        <begin position="72"/>
        <end position="89"/>
    </location>
</feature>
<keyword evidence="3 6" id="KW-0812">Transmembrane</keyword>
<dbReference type="InterPro" id="IPR022301">
    <property type="entry name" value="Integral_membrane_YjbE"/>
</dbReference>
<feature type="transmembrane region" description="Helical" evidence="6">
    <location>
        <begin position="12"/>
        <end position="33"/>
    </location>
</feature>
<reference evidence="7 8" key="1">
    <citation type="submission" date="2021-03" db="EMBL/GenBank/DDBJ databases">
        <title>Whole genome sequence of Metabacillus bambusae BG109.</title>
        <authorList>
            <person name="Jeong J.W."/>
        </authorList>
    </citation>
    <scope>NUCLEOTIDE SEQUENCE [LARGE SCALE GENOMIC DNA]</scope>
    <source>
        <strain evidence="7 8">BG109</strain>
    </source>
</reference>
<evidence type="ECO:0000256" key="4">
    <source>
        <dbReference type="ARBA" id="ARBA00022989"/>
    </source>
</evidence>
<dbReference type="NCBIfam" id="TIGR03717">
    <property type="entry name" value="R_switched_YjbE"/>
    <property type="match status" value="1"/>
</dbReference>
<evidence type="ECO:0000256" key="3">
    <source>
        <dbReference type="ARBA" id="ARBA00022692"/>
    </source>
</evidence>
<name>A0ABS3MXS1_9BACI</name>
<gene>
    <name evidence="7" type="ORF">I7822_03840</name>
</gene>
<dbReference type="PANTHER" id="PTHR30238">
    <property type="entry name" value="MEMBRANE BOUND PREDICTED REDOX MODULATOR"/>
    <property type="match status" value="1"/>
</dbReference>
<comment type="subcellular location">
    <subcellularLocation>
        <location evidence="1">Membrane</location>
        <topology evidence="1">Multi-pass membrane protein</topology>
    </subcellularLocation>
</comment>
<dbReference type="RefSeq" id="WP_207975450.1">
    <property type="nucleotide sequence ID" value="NZ_JAGDEL010000002.1"/>
</dbReference>
<keyword evidence="4 6" id="KW-1133">Transmembrane helix</keyword>
<evidence type="ECO:0000313" key="8">
    <source>
        <dbReference type="Proteomes" id="UP000663981"/>
    </source>
</evidence>
<evidence type="ECO:0000256" key="2">
    <source>
        <dbReference type="ARBA" id="ARBA00007511"/>
    </source>
</evidence>
<dbReference type="PANTHER" id="PTHR30238:SF4">
    <property type="entry name" value="SLL1022 PROTEIN"/>
    <property type="match status" value="1"/>
</dbReference>
<dbReference type="Proteomes" id="UP000663981">
    <property type="component" value="Unassembled WGS sequence"/>
</dbReference>
<feature type="transmembrane region" description="Helical" evidence="6">
    <location>
        <begin position="161"/>
        <end position="181"/>
    </location>
</feature>
<evidence type="ECO:0000313" key="7">
    <source>
        <dbReference type="EMBL" id="MBO1510822.1"/>
    </source>
</evidence>
<dbReference type="Pfam" id="PF03741">
    <property type="entry name" value="TerC"/>
    <property type="match status" value="1"/>
</dbReference>
<comment type="caution">
    <text evidence="7">The sequence shown here is derived from an EMBL/GenBank/DDBJ whole genome shotgun (WGS) entry which is preliminary data.</text>
</comment>
<keyword evidence="8" id="KW-1185">Reference proteome</keyword>
<proteinExistence type="inferred from homology"/>
<accession>A0ABS3MXS1</accession>
<feature type="transmembrane region" description="Helical" evidence="6">
    <location>
        <begin position="45"/>
        <end position="66"/>
    </location>
</feature>
<feature type="transmembrane region" description="Helical" evidence="6">
    <location>
        <begin position="101"/>
        <end position="119"/>
    </location>
</feature>
<comment type="similarity">
    <text evidence="2">Belongs to the TerC family.</text>
</comment>
<sequence length="230" mass="25129">MNLFSIEFFTALLSIVVIDLVLAGDNAIVIGMAARNLPKDQQKKVILLGTVGAIVIRALATMVVVYLLKIPGLLLIGGIVLLWIAYKLMTEEETHEVKSGYSFWAAIRTIIIADAAMGLDNVLAVAGAAHGSFLLVILGLLISIPIVVWGSTVILKYMEKYPIIILIGAAVVAWTATKMIAKEPFLKNIFADVWVQYAFEFIVVAVLVSIGYQKTKREKETNHEKEKSAS</sequence>
<dbReference type="InterPro" id="IPR005496">
    <property type="entry name" value="Integral_membrane_TerC"/>
</dbReference>
<feature type="transmembrane region" description="Helical" evidence="6">
    <location>
        <begin position="125"/>
        <end position="149"/>
    </location>
</feature>
<evidence type="ECO:0000256" key="1">
    <source>
        <dbReference type="ARBA" id="ARBA00004141"/>
    </source>
</evidence>
<feature type="transmembrane region" description="Helical" evidence="6">
    <location>
        <begin position="193"/>
        <end position="212"/>
    </location>
</feature>
<evidence type="ECO:0000256" key="6">
    <source>
        <dbReference type="SAM" id="Phobius"/>
    </source>
</evidence>
<dbReference type="EMBL" id="JAGDEL010000002">
    <property type="protein sequence ID" value="MBO1510822.1"/>
    <property type="molecule type" value="Genomic_DNA"/>
</dbReference>